<keyword evidence="2" id="KW-1185">Reference proteome</keyword>
<reference evidence="1 2" key="1">
    <citation type="submission" date="2019-11" db="EMBL/GenBank/DDBJ databases">
        <title>Draft genome of Amycolatopsis RM579.</title>
        <authorList>
            <person name="Duangmal K."/>
            <person name="Mingma R."/>
        </authorList>
    </citation>
    <scope>NUCLEOTIDE SEQUENCE [LARGE SCALE GENOMIC DNA]</scope>
    <source>
        <strain evidence="1 2">RM579</strain>
    </source>
</reference>
<name>A0A6N7Z4I1_9PSEU</name>
<dbReference type="RefSeq" id="WP_154757419.1">
    <property type="nucleotide sequence ID" value="NZ_WMBA01000019.1"/>
</dbReference>
<dbReference type="AlphaFoldDB" id="A0A6N7Z4I1"/>
<dbReference type="Proteomes" id="UP000440096">
    <property type="component" value="Unassembled WGS sequence"/>
</dbReference>
<evidence type="ECO:0000313" key="1">
    <source>
        <dbReference type="EMBL" id="MTD55210.1"/>
    </source>
</evidence>
<gene>
    <name evidence="1" type="ORF">GKO32_14650</name>
</gene>
<organism evidence="1 2">
    <name type="scientific">Amycolatopsis pithecellobii</name>
    <dbReference type="NCBI Taxonomy" id="664692"/>
    <lineage>
        <taxon>Bacteria</taxon>
        <taxon>Bacillati</taxon>
        <taxon>Actinomycetota</taxon>
        <taxon>Actinomycetes</taxon>
        <taxon>Pseudonocardiales</taxon>
        <taxon>Pseudonocardiaceae</taxon>
        <taxon>Amycolatopsis</taxon>
    </lineage>
</organism>
<evidence type="ECO:0000313" key="2">
    <source>
        <dbReference type="Proteomes" id="UP000440096"/>
    </source>
</evidence>
<protein>
    <submittedName>
        <fullName evidence="1">Uncharacterized protein</fullName>
    </submittedName>
</protein>
<dbReference type="OrthoDB" id="5197113at2"/>
<comment type="caution">
    <text evidence="1">The sequence shown here is derived from an EMBL/GenBank/DDBJ whole genome shotgun (WGS) entry which is preliminary data.</text>
</comment>
<accession>A0A6N7Z4I1</accession>
<proteinExistence type="predicted"/>
<dbReference type="EMBL" id="WMBA01000019">
    <property type="protein sequence ID" value="MTD55210.1"/>
    <property type="molecule type" value="Genomic_DNA"/>
</dbReference>
<sequence>MTEPVYLADCFALRQMGQCVRPEARPTLWSSLTDAVEDSRLGFPREVATELGVLARDEQVTSWASGLGANLRKFSADIKFNRPLMKIVETMGYQEGFDSLDGKEPAIAHLARLAISYSKTGTPFILATEDFGEGPLSPTMEQICEYQNWAYVDAMACLKGLGLGDLIAH</sequence>